<evidence type="ECO:0000313" key="1">
    <source>
        <dbReference type="EMBL" id="KNE69784.1"/>
    </source>
</evidence>
<dbReference type="AlphaFoldDB" id="A0A0L0T5D7"/>
<proteinExistence type="predicted"/>
<reference evidence="2" key="2">
    <citation type="submission" date="2009-11" db="EMBL/GenBank/DDBJ databases">
        <title>The Genome Sequence of Allomyces macrogynus strain ATCC 38327.</title>
        <authorList>
            <consortium name="The Broad Institute Genome Sequencing Platform"/>
            <person name="Russ C."/>
            <person name="Cuomo C."/>
            <person name="Shea T."/>
            <person name="Young S.K."/>
            <person name="Zeng Q."/>
            <person name="Koehrsen M."/>
            <person name="Haas B."/>
            <person name="Borodovsky M."/>
            <person name="Guigo R."/>
            <person name="Alvarado L."/>
            <person name="Berlin A."/>
            <person name="Borenstein D."/>
            <person name="Chen Z."/>
            <person name="Engels R."/>
            <person name="Freedman E."/>
            <person name="Gellesch M."/>
            <person name="Goldberg J."/>
            <person name="Griggs A."/>
            <person name="Gujja S."/>
            <person name="Heiman D."/>
            <person name="Hepburn T."/>
            <person name="Howarth C."/>
            <person name="Jen D."/>
            <person name="Larson L."/>
            <person name="Lewis B."/>
            <person name="Mehta T."/>
            <person name="Park D."/>
            <person name="Pearson M."/>
            <person name="Roberts A."/>
            <person name="Saif S."/>
            <person name="Shenoy N."/>
            <person name="Sisk P."/>
            <person name="Stolte C."/>
            <person name="Sykes S."/>
            <person name="Walk T."/>
            <person name="White J."/>
            <person name="Yandava C."/>
            <person name="Burger G."/>
            <person name="Gray M.W."/>
            <person name="Holland P.W.H."/>
            <person name="King N."/>
            <person name="Lang F.B.F."/>
            <person name="Roger A.J."/>
            <person name="Ruiz-Trillo I."/>
            <person name="Lander E."/>
            <person name="Nusbaum C."/>
        </authorList>
    </citation>
    <scope>NUCLEOTIDE SEQUENCE [LARGE SCALE GENOMIC DNA]</scope>
    <source>
        <strain evidence="2">ATCC 38327</strain>
    </source>
</reference>
<organism evidence="1 2">
    <name type="scientific">Allomyces macrogynus (strain ATCC 38327)</name>
    <name type="common">Allomyces javanicus var. macrogynus</name>
    <dbReference type="NCBI Taxonomy" id="578462"/>
    <lineage>
        <taxon>Eukaryota</taxon>
        <taxon>Fungi</taxon>
        <taxon>Fungi incertae sedis</taxon>
        <taxon>Blastocladiomycota</taxon>
        <taxon>Blastocladiomycetes</taxon>
        <taxon>Blastocladiales</taxon>
        <taxon>Blastocladiaceae</taxon>
        <taxon>Allomyces</taxon>
    </lineage>
</organism>
<keyword evidence="2" id="KW-1185">Reference proteome</keyword>
<dbReference type="Proteomes" id="UP000054350">
    <property type="component" value="Unassembled WGS sequence"/>
</dbReference>
<reference evidence="1 2" key="1">
    <citation type="submission" date="2009-11" db="EMBL/GenBank/DDBJ databases">
        <title>Annotation of Allomyces macrogynus ATCC 38327.</title>
        <authorList>
            <consortium name="The Broad Institute Genome Sequencing Platform"/>
            <person name="Russ C."/>
            <person name="Cuomo C."/>
            <person name="Burger G."/>
            <person name="Gray M.W."/>
            <person name="Holland P.W.H."/>
            <person name="King N."/>
            <person name="Lang F.B.F."/>
            <person name="Roger A.J."/>
            <person name="Ruiz-Trillo I."/>
            <person name="Young S.K."/>
            <person name="Zeng Q."/>
            <person name="Gargeya S."/>
            <person name="Fitzgerald M."/>
            <person name="Haas B."/>
            <person name="Abouelleil A."/>
            <person name="Alvarado L."/>
            <person name="Arachchi H.M."/>
            <person name="Berlin A."/>
            <person name="Chapman S.B."/>
            <person name="Gearin G."/>
            <person name="Goldberg J."/>
            <person name="Griggs A."/>
            <person name="Gujja S."/>
            <person name="Hansen M."/>
            <person name="Heiman D."/>
            <person name="Howarth C."/>
            <person name="Larimer J."/>
            <person name="Lui A."/>
            <person name="MacDonald P.J.P."/>
            <person name="McCowen C."/>
            <person name="Montmayeur A."/>
            <person name="Murphy C."/>
            <person name="Neiman D."/>
            <person name="Pearson M."/>
            <person name="Priest M."/>
            <person name="Roberts A."/>
            <person name="Saif S."/>
            <person name="Shea T."/>
            <person name="Sisk P."/>
            <person name="Stolte C."/>
            <person name="Sykes S."/>
            <person name="Wortman J."/>
            <person name="Nusbaum C."/>
            <person name="Birren B."/>
        </authorList>
    </citation>
    <scope>NUCLEOTIDE SEQUENCE [LARGE SCALE GENOMIC DNA]</scope>
    <source>
        <strain evidence="1 2">ATCC 38327</strain>
    </source>
</reference>
<dbReference type="VEuPathDB" id="FungiDB:AMAG_20044"/>
<protein>
    <submittedName>
        <fullName evidence="1">Uncharacterized protein</fullName>
    </submittedName>
</protein>
<gene>
    <name evidence="1" type="ORF">AMAG_20044</name>
</gene>
<dbReference type="EMBL" id="GG745362">
    <property type="protein sequence ID" value="KNE69784.1"/>
    <property type="molecule type" value="Genomic_DNA"/>
</dbReference>
<name>A0A0L0T5D7_ALLM3</name>
<sequence length="104" mass="11408">MYNQRLGAFACEHAPASRQRASRSLRKLGQRRIFATMGWTLGDLAAMKACRDAFSGSRNIMMMAWATCQRNEAVESVCTASVRVPQPMQSLAGALAALQTLPFL</sequence>
<accession>A0A0L0T5D7</accession>
<evidence type="ECO:0000313" key="2">
    <source>
        <dbReference type="Proteomes" id="UP000054350"/>
    </source>
</evidence>